<keyword evidence="2" id="KW-1185">Reference proteome</keyword>
<proteinExistence type="predicted"/>
<evidence type="ECO:0000313" key="1">
    <source>
        <dbReference type="EMBL" id="KNF04675.1"/>
    </source>
</evidence>
<name>A0A0L0W081_9BASI</name>
<organism evidence="1 2">
    <name type="scientific">Puccinia striiformis f. sp. tritici PST-78</name>
    <dbReference type="NCBI Taxonomy" id="1165861"/>
    <lineage>
        <taxon>Eukaryota</taxon>
        <taxon>Fungi</taxon>
        <taxon>Dikarya</taxon>
        <taxon>Basidiomycota</taxon>
        <taxon>Pucciniomycotina</taxon>
        <taxon>Pucciniomycetes</taxon>
        <taxon>Pucciniales</taxon>
        <taxon>Pucciniaceae</taxon>
        <taxon>Puccinia</taxon>
    </lineage>
</organism>
<accession>A0A0L0W081</accession>
<dbReference type="EMBL" id="AJIL01000011">
    <property type="protein sequence ID" value="KNF04675.1"/>
    <property type="molecule type" value="Genomic_DNA"/>
</dbReference>
<sequence length="51" mass="6084">MVILRLLRIHHLVHRAPGDSRLRWDLIDDHLEAVRQNSYLELQAARTIERS</sequence>
<dbReference type="Proteomes" id="UP000054564">
    <property type="component" value="Unassembled WGS sequence"/>
</dbReference>
<dbReference type="AlphaFoldDB" id="A0A0L0W081"/>
<evidence type="ECO:0000313" key="2">
    <source>
        <dbReference type="Proteomes" id="UP000054564"/>
    </source>
</evidence>
<comment type="caution">
    <text evidence="1">The sequence shown here is derived from an EMBL/GenBank/DDBJ whole genome shotgun (WGS) entry which is preliminary data.</text>
</comment>
<gene>
    <name evidence="1" type="ORF">PSTG_02161</name>
</gene>
<reference evidence="2" key="1">
    <citation type="submission" date="2014-03" db="EMBL/GenBank/DDBJ databases">
        <title>The Genome Sequence of Puccinia striiformis f. sp. tritici PST-78.</title>
        <authorList>
            <consortium name="The Broad Institute Genome Sequencing Platform"/>
            <person name="Cuomo C."/>
            <person name="Hulbert S."/>
            <person name="Chen X."/>
            <person name="Walker B."/>
            <person name="Young S.K."/>
            <person name="Zeng Q."/>
            <person name="Gargeya S."/>
            <person name="Fitzgerald M."/>
            <person name="Haas B."/>
            <person name="Abouelleil A."/>
            <person name="Alvarado L."/>
            <person name="Arachchi H.M."/>
            <person name="Berlin A.M."/>
            <person name="Chapman S.B."/>
            <person name="Goldberg J."/>
            <person name="Griggs A."/>
            <person name="Gujja S."/>
            <person name="Hansen M."/>
            <person name="Howarth C."/>
            <person name="Imamovic A."/>
            <person name="Larimer J."/>
            <person name="McCowan C."/>
            <person name="Montmayeur A."/>
            <person name="Murphy C."/>
            <person name="Neiman D."/>
            <person name="Pearson M."/>
            <person name="Priest M."/>
            <person name="Roberts A."/>
            <person name="Saif S."/>
            <person name="Shea T."/>
            <person name="Sisk P."/>
            <person name="Sykes S."/>
            <person name="Wortman J."/>
            <person name="Nusbaum C."/>
            <person name="Birren B."/>
        </authorList>
    </citation>
    <scope>NUCLEOTIDE SEQUENCE [LARGE SCALE GENOMIC DNA]</scope>
    <source>
        <strain evidence="2">race PST-78</strain>
    </source>
</reference>
<protein>
    <submittedName>
        <fullName evidence="1">Uncharacterized protein</fullName>
    </submittedName>
</protein>